<name>A0AAP0DVB4_9MAGN</name>
<evidence type="ECO:0000313" key="3">
    <source>
        <dbReference type="Proteomes" id="UP001420932"/>
    </source>
</evidence>
<protein>
    <submittedName>
        <fullName evidence="2">Uncharacterized protein</fullName>
    </submittedName>
</protein>
<dbReference type="EMBL" id="JBBNAF010000047">
    <property type="protein sequence ID" value="KAK9081724.1"/>
    <property type="molecule type" value="Genomic_DNA"/>
</dbReference>
<gene>
    <name evidence="2" type="ORF">Syun_030770</name>
</gene>
<comment type="caution">
    <text evidence="2">The sequence shown here is derived from an EMBL/GenBank/DDBJ whole genome shotgun (WGS) entry which is preliminary data.</text>
</comment>
<evidence type="ECO:0000313" key="2">
    <source>
        <dbReference type="EMBL" id="KAK9081724.1"/>
    </source>
</evidence>
<evidence type="ECO:0000256" key="1">
    <source>
        <dbReference type="SAM" id="MobiDB-lite"/>
    </source>
</evidence>
<keyword evidence="3" id="KW-1185">Reference proteome</keyword>
<dbReference type="Proteomes" id="UP001420932">
    <property type="component" value="Unassembled WGS sequence"/>
</dbReference>
<sequence length="161" mass="16818">MKRLIGEDCEGSATNAAATRDKWRRGRQDGGWEGDEEVGTVGGGSEDGSEEAGPPEGSEGQRRGEGDAAGRRGQRQNAGGDGGGEDGRQRHCARTVEVALGEDATGRARTPARRSRTRAGTVGSQISVSRGDGEEKQTGTRVLGGLNWLGSRDPGSRLPFL</sequence>
<feature type="region of interest" description="Disordered" evidence="1">
    <location>
        <begin position="1"/>
        <end position="139"/>
    </location>
</feature>
<reference evidence="2 3" key="1">
    <citation type="submission" date="2024-01" db="EMBL/GenBank/DDBJ databases">
        <title>Genome assemblies of Stephania.</title>
        <authorList>
            <person name="Yang L."/>
        </authorList>
    </citation>
    <scope>NUCLEOTIDE SEQUENCE [LARGE SCALE GENOMIC DNA]</scope>
    <source>
        <strain evidence="2">YNDBR</strain>
        <tissue evidence="2">Leaf</tissue>
    </source>
</reference>
<feature type="compositionally biased region" description="Basic and acidic residues" evidence="1">
    <location>
        <begin position="59"/>
        <end position="70"/>
    </location>
</feature>
<accession>A0AAP0DVB4</accession>
<proteinExistence type="predicted"/>
<dbReference type="AlphaFoldDB" id="A0AAP0DVB4"/>
<organism evidence="2 3">
    <name type="scientific">Stephania yunnanensis</name>
    <dbReference type="NCBI Taxonomy" id="152371"/>
    <lineage>
        <taxon>Eukaryota</taxon>
        <taxon>Viridiplantae</taxon>
        <taxon>Streptophyta</taxon>
        <taxon>Embryophyta</taxon>
        <taxon>Tracheophyta</taxon>
        <taxon>Spermatophyta</taxon>
        <taxon>Magnoliopsida</taxon>
        <taxon>Ranunculales</taxon>
        <taxon>Menispermaceae</taxon>
        <taxon>Menispermoideae</taxon>
        <taxon>Cissampelideae</taxon>
        <taxon>Stephania</taxon>
    </lineage>
</organism>